<protein>
    <submittedName>
        <fullName evidence="3">Universal stress protein</fullName>
    </submittedName>
</protein>
<keyword evidence="4" id="KW-1185">Reference proteome</keyword>
<dbReference type="Gene3D" id="3.40.50.620">
    <property type="entry name" value="HUPs"/>
    <property type="match status" value="2"/>
</dbReference>
<reference evidence="4" key="1">
    <citation type="journal article" date="2019" name="Int. J. Syst. Evol. Microbiol.">
        <title>The Global Catalogue of Microorganisms (GCM) 10K type strain sequencing project: providing services to taxonomists for standard genome sequencing and annotation.</title>
        <authorList>
            <consortium name="The Broad Institute Genomics Platform"/>
            <consortium name="The Broad Institute Genome Sequencing Center for Infectious Disease"/>
            <person name="Wu L."/>
            <person name="Ma J."/>
        </authorList>
    </citation>
    <scope>NUCLEOTIDE SEQUENCE [LARGE SCALE GENOMIC DNA]</scope>
    <source>
        <strain evidence="4">DFY41</strain>
    </source>
</reference>
<evidence type="ECO:0000256" key="1">
    <source>
        <dbReference type="ARBA" id="ARBA00008791"/>
    </source>
</evidence>
<dbReference type="InterPro" id="IPR006016">
    <property type="entry name" value="UspA"/>
</dbReference>
<dbReference type="PANTHER" id="PTHR46268">
    <property type="entry name" value="STRESS RESPONSE PROTEIN NHAX"/>
    <property type="match status" value="1"/>
</dbReference>
<comment type="similarity">
    <text evidence="1">Belongs to the universal stress protein A family.</text>
</comment>
<dbReference type="PANTHER" id="PTHR46268:SF6">
    <property type="entry name" value="UNIVERSAL STRESS PROTEIN UP12"/>
    <property type="match status" value="1"/>
</dbReference>
<dbReference type="PRINTS" id="PR01438">
    <property type="entry name" value="UNVRSLSTRESS"/>
</dbReference>
<organism evidence="3 4">
    <name type="scientific">Nocardioides taihuensis</name>
    <dbReference type="NCBI Taxonomy" id="1835606"/>
    <lineage>
        <taxon>Bacteria</taxon>
        <taxon>Bacillati</taxon>
        <taxon>Actinomycetota</taxon>
        <taxon>Actinomycetes</taxon>
        <taxon>Propionibacteriales</taxon>
        <taxon>Nocardioidaceae</taxon>
        <taxon>Nocardioides</taxon>
    </lineage>
</organism>
<comment type="caution">
    <text evidence="3">The sequence shown here is derived from an EMBL/GenBank/DDBJ whole genome shotgun (WGS) entry which is preliminary data.</text>
</comment>
<dbReference type="Proteomes" id="UP001596087">
    <property type="component" value="Unassembled WGS sequence"/>
</dbReference>
<dbReference type="SUPFAM" id="SSF52402">
    <property type="entry name" value="Adenine nucleotide alpha hydrolases-like"/>
    <property type="match status" value="2"/>
</dbReference>
<sequence>MGTQAAGLPAGAVVVGVDGSTAARRAVDWATSYVLAHRRDDAAPRPVLIAYATGRPEGGSALPTASPVAVRMLVDNRSHGLVALDRATARVRQLVAAAGLPPREVAVHTCIHELDPRVALLELAERAHLVVVGDRGNSRVDRLPVGSVSSAVAALAPCPVVVVPAEHHTVRRPSVVVGVDAGHGADRLEQAEPVLEFAYREAAARGLPLVLLAALPTAGHVVEAREGLLLTRRALGEKFPDVDASLELAVGTPATALLRAAAEAVLVVVGRGAPRHAPGHPGTGALAAVVAEQSPVPVAVVPVSPAR</sequence>
<dbReference type="RefSeq" id="WP_378586279.1">
    <property type="nucleotide sequence ID" value="NZ_JBHSKD010000002.1"/>
</dbReference>
<evidence type="ECO:0000259" key="2">
    <source>
        <dbReference type="Pfam" id="PF00582"/>
    </source>
</evidence>
<accession>A0ABW0BEQ3</accession>
<evidence type="ECO:0000313" key="3">
    <source>
        <dbReference type="EMBL" id="MFC5175472.1"/>
    </source>
</evidence>
<dbReference type="Pfam" id="PF00582">
    <property type="entry name" value="Usp"/>
    <property type="match status" value="1"/>
</dbReference>
<proteinExistence type="inferred from homology"/>
<dbReference type="EMBL" id="JBHSKD010000002">
    <property type="protein sequence ID" value="MFC5175472.1"/>
    <property type="molecule type" value="Genomic_DNA"/>
</dbReference>
<dbReference type="InterPro" id="IPR006015">
    <property type="entry name" value="Universal_stress_UspA"/>
</dbReference>
<name>A0ABW0BEQ3_9ACTN</name>
<evidence type="ECO:0000313" key="4">
    <source>
        <dbReference type="Proteomes" id="UP001596087"/>
    </source>
</evidence>
<feature type="domain" description="UspA" evidence="2">
    <location>
        <begin position="13"/>
        <end position="164"/>
    </location>
</feature>
<gene>
    <name evidence="3" type="ORF">ACFPGP_02230</name>
</gene>
<dbReference type="InterPro" id="IPR014729">
    <property type="entry name" value="Rossmann-like_a/b/a_fold"/>
</dbReference>